<keyword evidence="16" id="KW-1185">Reference proteome</keyword>
<keyword evidence="8 10" id="KW-0443">Lipid metabolism</keyword>
<keyword evidence="4 10" id="KW-0812">Transmembrane</keyword>
<dbReference type="EMBL" id="CAJOBS010001460">
    <property type="protein sequence ID" value="CAF4732713.1"/>
    <property type="molecule type" value="Genomic_DNA"/>
</dbReference>
<dbReference type="GO" id="GO:0032541">
    <property type="term" value="C:cortical endoplasmic reticulum"/>
    <property type="evidence" value="ECO:0007669"/>
    <property type="project" value="TreeGrafter"/>
</dbReference>
<keyword evidence="3 10" id="KW-0813">Transport</keyword>
<proteinExistence type="inferred from homology"/>
<dbReference type="Proteomes" id="UP000663873">
    <property type="component" value="Unassembled WGS sequence"/>
</dbReference>
<dbReference type="EMBL" id="CAJOBQ010000413">
    <property type="protein sequence ID" value="CAF4349616.1"/>
    <property type="molecule type" value="Genomic_DNA"/>
</dbReference>
<comment type="caution">
    <text evidence="11">The sequence shown here is derived from an EMBL/GenBank/DDBJ whole genome shotgun (WGS) entry which is preliminary data.</text>
</comment>
<comment type="similarity">
    <text evidence="2 10">Belongs to the ARV1 family.</text>
</comment>
<dbReference type="Proteomes" id="UP000663838">
    <property type="component" value="Unassembled WGS sequence"/>
</dbReference>
<evidence type="ECO:0000313" key="14">
    <source>
        <dbReference type="EMBL" id="CAF4486065.1"/>
    </source>
</evidence>
<feature type="transmembrane region" description="Helical" evidence="10">
    <location>
        <begin position="180"/>
        <end position="201"/>
    </location>
</feature>
<feature type="transmembrane region" description="Helical" evidence="10">
    <location>
        <begin position="207"/>
        <end position="227"/>
    </location>
</feature>
<accession>A0A819XPL9</accession>
<dbReference type="Pfam" id="PF04161">
    <property type="entry name" value="Arv1"/>
    <property type="match status" value="1"/>
</dbReference>
<evidence type="ECO:0000256" key="10">
    <source>
        <dbReference type="RuleBase" id="RU368065"/>
    </source>
</evidence>
<dbReference type="GO" id="GO:0005789">
    <property type="term" value="C:endoplasmic reticulum membrane"/>
    <property type="evidence" value="ECO:0007669"/>
    <property type="project" value="UniProtKB-SubCell"/>
</dbReference>
<evidence type="ECO:0000313" key="16">
    <source>
        <dbReference type="Proteomes" id="UP000663873"/>
    </source>
</evidence>
<dbReference type="EMBL" id="CAJOBO010000508">
    <property type="protein sequence ID" value="CAF4237067.1"/>
    <property type="molecule type" value="Genomic_DNA"/>
</dbReference>
<keyword evidence="6 10" id="KW-1133">Transmembrane helix</keyword>
<name>A0A819XPL9_9BILA</name>
<evidence type="ECO:0000256" key="1">
    <source>
        <dbReference type="ARBA" id="ARBA00004477"/>
    </source>
</evidence>
<evidence type="ECO:0000256" key="2">
    <source>
        <dbReference type="ARBA" id="ARBA00009187"/>
    </source>
</evidence>
<dbReference type="GO" id="GO:0005794">
    <property type="term" value="C:Golgi apparatus"/>
    <property type="evidence" value="ECO:0007669"/>
    <property type="project" value="TreeGrafter"/>
</dbReference>
<dbReference type="InterPro" id="IPR007290">
    <property type="entry name" value="Arv1"/>
</dbReference>
<dbReference type="PANTHER" id="PTHR14467">
    <property type="entry name" value="ARV1"/>
    <property type="match status" value="1"/>
</dbReference>
<dbReference type="EMBL" id="CAJOBR010000245">
    <property type="protein sequence ID" value="CAF4486065.1"/>
    <property type="molecule type" value="Genomic_DNA"/>
</dbReference>
<comment type="function">
    <text evidence="10">Mediator of sterol homeostasis involved in sterol uptake, trafficking and distribution into membranes.</text>
</comment>
<evidence type="ECO:0000256" key="7">
    <source>
        <dbReference type="ARBA" id="ARBA00023055"/>
    </source>
</evidence>
<dbReference type="GO" id="GO:0006665">
    <property type="term" value="P:sphingolipid metabolic process"/>
    <property type="evidence" value="ECO:0007669"/>
    <property type="project" value="TreeGrafter"/>
</dbReference>
<dbReference type="GO" id="GO:0016125">
    <property type="term" value="P:sterol metabolic process"/>
    <property type="evidence" value="ECO:0007669"/>
    <property type="project" value="UniProtKB-UniRule"/>
</dbReference>
<evidence type="ECO:0000313" key="13">
    <source>
        <dbReference type="EMBL" id="CAF4349616.1"/>
    </source>
</evidence>
<dbReference type="Proteomes" id="UP000663848">
    <property type="component" value="Unassembled WGS sequence"/>
</dbReference>
<evidence type="ECO:0000256" key="5">
    <source>
        <dbReference type="ARBA" id="ARBA00022824"/>
    </source>
</evidence>
<evidence type="ECO:0000313" key="11">
    <source>
        <dbReference type="EMBL" id="CAF4144169.1"/>
    </source>
</evidence>
<gene>
    <name evidence="12" type="ORF">HFQ381_LOCUS9603</name>
    <name evidence="14" type="ORF">QYT958_LOCUS3458</name>
    <name evidence="15" type="ORF">TOA249_LOCUS19006</name>
    <name evidence="13" type="ORF">TSG867_LOCUS9449</name>
    <name evidence="11" type="ORF">UJA718_LOCUS3076</name>
</gene>
<keyword evidence="5 10" id="KW-0256">Endoplasmic reticulum</keyword>
<dbReference type="GO" id="GO:0097036">
    <property type="term" value="P:regulation of plasma membrane sterol distribution"/>
    <property type="evidence" value="ECO:0007669"/>
    <property type="project" value="UniProtKB-UniRule"/>
</dbReference>
<evidence type="ECO:0000256" key="8">
    <source>
        <dbReference type="ARBA" id="ARBA00023098"/>
    </source>
</evidence>
<evidence type="ECO:0000256" key="4">
    <source>
        <dbReference type="ARBA" id="ARBA00022692"/>
    </source>
</evidence>
<reference evidence="11" key="1">
    <citation type="submission" date="2021-02" db="EMBL/GenBank/DDBJ databases">
        <authorList>
            <person name="Nowell W R."/>
        </authorList>
    </citation>
    <scope>NUCLEOTIDE SEQUENCE</scope>
</reference>
<dbReference type="Proteomes" id="UP000663862">
    <property type="component" value="Unassembled WGS sequence"/>
</dbReference>
<evidence type="ECO:0000256" key="3">
    <source>
        <dbReference type="ARBA" id="ARBA00022448"/>
    </source>
</evidence>
<sequence length="263" mass="30809">MKHSLALSSYAKFMAQSSKKSEDHSTTKYCCVTCGTATDELSHHYKEGVIKIIHCKQCQNPVDPYIELDDLLVFIDFVLLKLRAHRHVLFNIDKIKYNHIIKLCFAFILANAYIKWFHLKNDQYQSIINHDHNIFFALEYGFYVKLIESFLEYAVRFGFILIISMLEYRQDWTKEKSILLFRALVLSSIGQLFILPLLIWSPDHRDYYDILISYIFTTLCHAQVLNASRLLSPLISFLSSTTAILLSKFFVLFFPTNYFLTNV</sequence>
<protein>
    <recommendedName>
        <fullName evidence="10">Protein ARV</fullName>
    </recommendedName>
</protein>
<evidence type="ECO:0000256" key="6">
    <source>
        <dbReference type="ARBA" id="ARBA00022989"/>
    </source>
</evidence>
<dbReference type="EMBL" id="CAJOBP010000222">
    <property type="protein sequence ID" value="CAF4144169.1"/>
    <property type="molecule type" value="Genomic_DNA"/>
</dbReference>
<evidence type="ECO:0000256" key="9">
    <source>
        <dbReference type="ARBA" id="ARBA00023136"/>
    </source>
</evidence>
<dbReference type="PANTHER" id="PTHR14467:SF0">
    <property type="entry name" value="PROTEIN ARV1"/>
    <property type="match status" value="1"/>
</dbReference>
<dbReference type="AlphaFoldDB" id="A0A819XPL9"/>
<keyword evidence="9 10" id="KW-0472">Membrane</keyword>
<comment type="subcellular location">
    <subcellularLocation>
        <location evidence="1 10">Endoplasmic reticulum membrane</location>
        <topology evidence="1 10">Multi-pass membrane protein</topology>
    </subcellularLocation>
</comment>
<dbReference type="GO" id="GO:0032366">
    <property type="term" value="P:intracellular sterol transport"/>
    <property type="evidence" value="ECO:0007669"/>
    <property type="project" value="UniProtKB-UniRule"/>
</dbReference>
<feature type="transmembrane region" description="Helical" evidence="10">
    <location>
        <begin position="234"/>
        <end position="254"/>
    </location>
</feature>
<keyword evidence="7 10" id="KW-0445">Lipid transport</keyword>
<evidence type="ECO:0000313" key="15">
    <source>
        <dbReference type="EMBL" id="CAF4732713.1"/>
    </source>
</evidence>
<organism evidence="11 16">
    <name type="scientific">Rotaria socialis</name>
    <dbReference type="NCBI Taxonomy" id="392032"/>
    <lineage>
        <taxon>Eukaryota</taxon>
        <taxon>Metazoa</taxon>
        <taxon>Spiralia</taxon>
        <taxon>Gnathifera</taxon>
        <taxon>Rotifera</taxon>
        <taxon>Eurotatoria</taxon>
        <taxon>Bdelloidea</taxon>
        <taxon>Philodinida</taxon>
        <taxon>Philodinidae</taxon>
        <taxon>Rotaria</taxon>
    </lineage>
</organism>
<evidence type="ECO:0000313" key="12">
    <source>
        <dbReference type="EMBL" id="CAF4237067.1"/>
    </source>
</evidence>
<dbReference type="Proteomes" id="UP000663851">
    <property type="component" value="Unassembled WGS sequence"/>
</dbReference>